<keyword evidence="6 9" id="KW-0648">Protein biosynthesis</keyword>
<dbReference type="OrthoDB" id="9800814at2"/>
<dbReference type="InterPro" id="IPR004154">
    <property type="entry name" value="Anticodon-bd"/>
</dbReference>
<dbReference type="CDD" id="cd00773">
    <property type="entry name" value="HisRS-like_core"/>
    <property type="match status" value="1"/>
</dbReference>
<dbReference type="InterPro" id="IPR006195">
    <property type="entry name" value="aa-tRNA-synth_II"/>
</dbReference>
<proteinExistence type="inferred from homology"/>
<evidence type="ECO:0000256" key="7">
    <source>
        <dbReference type="ARBA" id="ARBA00023146"/>
    </source>
</evidence>
<dbReference type="STRING" id="984262.SGRA_2363"/>
<accession>H6L4R7</accession>
<dbReference type="InterPro" id="IPR033656">
    <property type="entry name" value="HisRS_anticodon"/>
</dbReference>
<keyword evidence="9" id="KW-0963">Cytoplasm</keyword>
<feature type="binding site" evidence="10">
    <location>
        <position position="154"/>
    </location>
    <ligand>
        <name>L-histidine</name>
        <dbReference type="ChEBI" id="CHEBI:57595"/>
    </ligand>
</feature>
<protein>
    <recommendedName>
        <fullName evidence="9">Histidine--tRNA ligase</fullName>
        <ecNumber evidence="9">6.1.1.21</ecNumber>
    </recommendedName>
    <alternativeName>
        <fullName evidence="9">Histidyl-tRNA synthetase</fullName>
        <shortName evidence="9">HisRS</shortName>
    </alternativeName>
</protein>
<feature type="binding site" evidence="10">
    <location>
        <position position="158"/>
    </location>
    <ligand>
        <name>L-histidine</name>
        <dbReference type="ChEBI" id="CHEBI:57595"/>
    </ligand>
</feature>
<name>H6L4R7_SAPGL</name>
<dbReference type="Pfam" id="PF03129">
    <property type="entry name" value="HGTP_anticodon"/>
    <property type="match status" value="1"/>
</dbReference>
<comment type="subunit">
    <text evidence="2 9">Homodimer.</text>
</comment>
<dbReference type="PIRSF" id="PIRSF001549">
    <property type="entry name" value="His-tRNA_synth"/>
    <property type="match status" value="1"/>
</dbReference>
<organism evidence="12 13">
    <name type="scientific">Saprospira grandis (strain Lewin)</name>
    <dbReference type="NCBI Taxonomy" id="984262"/>
    <lineage>
        <taxon>Bacteria</taxon>
        <taxon>Pseudomonadati</taxon>
        <taxon>Bacteroidota</taxon>
        <taxon>Saprospiria</taxon>
        <taxon>Saprospirales</taxon>
        <taxon>Saprospiraceae</taxon>
        <taxon>Saprospira</taxon>
    </lineage>
</organism>
<feature type="binding site" evidence="10">
    <location>
        <begin position="302"/>
        <end position="303"/>
    </location>
    <ligand>
        <name>L-histidine</name>
        <dbReference type="ChEBI" id="CHEBI:57595"/>
    </ligand>
</feature>
<dbReference type="eggNOG" id="COG0124">
    <property type="taxonomic scope" value="Bacteria"/>
</dbReference>
<dbReference type="CDD" id="cd00859">
    <property type="entry name" value="HisRS_anticodon"/>
    <property type="match status" value="1"/>
</dbReference>
<evidence type="ECO:0000256" key="4">
    <source>
        <dbReference type="ARBA" id="ARBA00022741"/>
    </source>
</evidence>
<sequence>MKPKLVQGSRDFGPLQLRQRKYIFNTLRDIFSRFGFQEIETPALEMLSTLQGKYGDEGDQLLFKILNNGDYLNGKEVRKQSSPEQLEKILAEKDSAALSPLIASRGLRYDLTVPFARFVVLNRNDIAFPFKRYQIQPVWRGDRPQKGRYREFYQCDVDVIGSDALLYEAELLQIYDQAFAEFDVKVDIRLNNRKLLEALAQMIGQPELFMPITVAIDKLDKIEWKGVAQELEKLGLDEQQQQQIQAAIQAKSLDELAELFGPTNEVGQKGIAELQEVLAFLEGYSFSNNLVLDFSLARGLSYYTGCIFEVVVDTTAPGQEKVKMGSIGGGGRYDNLTAVFGWEGNSGVGCSFGAARIFDVMEELGRFEQIPADEVELFFLCMDEDSLKYGFSCLQACRAAGIKADIYPEAAKFKKQMKYANKRGLQKVVIIGESERTSGQLQLKNMETGEQSSASLEELIAQLKA</sequence>
<dbReference type="Gene3D" id="3.40.50.800">
    <property type="entry name" value="Anticodon-binding domain"/>
    <property type="match status" value="1"/>
</dbReference>
<dbReference type="Pfam" id="PF13393">
    <property type="entry name" value="tRNA-synt_His"/>
    <property type="match status" value="2"/>
</dbReference>
<feature type="binding site" evidence="10">
    <location>
        <begin position="110"/>
        <end position="112"/>
    </location>
    <ligand>
        <name>L-histidine</name>
        <dbReference type="ChEBI" id="CHEBI:57595"/>
    </ligand>
</feature>
<evidence type="ECO:0000256" key="10">
    <source>
        <dbReference type="PIRSR" id="PIRSR001549-1"/>
    </source>
</evidence>
<feature type="domain" description="Aminoacyl-transfer RNA synthetases class-II family profile" evidence="11">
    <location>
        <begin position="1"/>
        <end position="371"/>
    </location>
</feature>
<comment type="catalytic activity">
    <reaction evidence="8 9">
        <text>tRNA(His) + L-histidine + ATP = L-histidyl-tRNA(His) + AMP + diphosphate + H(+)</text>
        <dbReference type="Rhea" id="RHEA:17313"/>
        <dbReference type="Rhea" id="RHEA-COMP:9665"/>
        <dbReference type="Rhea" id="RHEA-COMP:9689"/>
        <dbReference type="ChEBI" id="CHEBI:15378"/>
        <dbReference type="ChEBI" id="CHEBI:30616"/>
        <dbReference type="ChEBI" id="CHEBI:33019"/>
        <dbReference type="ChEBI" id="CHEBI:57595"/>
        <dbReference type="ChEBI" id="CHEBI:78442"/>
        <dbReference type="ChEBI" id="CHEBI:78527"/>
        <dbReference type="ChEBI" id="CHEBI:456215"/>
        <dbReference type="EC" id="6.1.1.21"/>
    </reaction>
</comment>
<dbReference type="NCBIfam" id="TIGR00442">
    <property type="entry name" value="hisS"/>
    <property type="match status" value="1"/>
</dbReference>
<dbReference type="PANTHER" id="PTHR11476:SF7">
    <property type="entry name" value="HISTIDINE--TRNA LIGASE"/>
    <property type="match status" value="1"/>
</dbReference>
<dbReference type="EC" id="6.1.1.21" evidence="9"/>
<dbReference type="EMBL" id="CP002831">
    <property type="protein sequence ID" value="AFC25092.1"/>
    <property type="molecule type" value="Genomic_DNA"/>
</dbReference>
<dbReference type="Gene3D" id="3.30.930.10">
    <property type="entry name" value="Bira Bifunctional Protein, Domain 2"/>
    <property type="match status" value="1"/>
</dbReference>
<dbReference type="RefSeq" id="WP_015692707.1">
    <property type="nucleotide sequence ID" value="NC_016940.1"/>
</dbReference>
<dbReference type="InterPro" id="IPR041715">
    <property type="entry name" value="HisRS-like_core"/>
</dbReference>
<comment type="similarity">
    <text evidence="1 9">Belongs to the class-II aminoacyl-tRNA synthetase family.</text>
</comment>
<evidence type="ECO:0000313" key="13">
    <source>
        <dbReference type="Proteomes" id="UP000007519"/>
    </source>
</evidence>
<evidence type="ECO:0000256" key="8">
    <source>
        <dbReference type="ARBA" id="ARBA00047639"/>
    </source>
</evidence>
<dbReference type="InterPro" id="IPR036621">
    <property type="entry name" value="Anticodon-bd_dom_sf"/>
</dbReference>
<dbReference type="GO" id="GO:0005524">
    <property type="term" value="F:ATP binding"/>
    <property type="evidence" value="ECO:0007669"/>
    <property type="project" value="UniProtKB-UniRule"/>
</dbReference>
<keyword evidence="4 9" id="KW-0547">Nucleotide-binding</keyword>
<evidence type="ECO:0000313" key="12">
    <source>
        <dbReference type="EMBL" id="AFC25092.1"/>
    </source>
</evidence>
<evidence type="ECO:0000256" key="2">
    <source>
        <dbReference type="ARBA" id="ARBA00011738"/>
    </source>
</evidence>
<keyword evidence="7 9" id="KW-0030">Aminoacyl-tRNA synthetase</keyword>
<dbReference type="GO" id="GO:0004821">
    <property type="term" value="F:histidine-tRNA ligase activity"/>
    <property type="evidence" value="ECO:0007669"/>
    <property type="project" value="UniProtKB-UniRule"/>
</dbReference>
<reference evidence="12 13" key="1">
    <citation type="journal article" date="2012" name="Stand. Genomic Sci.">
        <title>Complete genome sequencing and analysis of Saprospira grandis str. Lewin, a predatory marine bacterium.</title>
        <authorList>
            <person name="Saw J.H."/>
            <person name="Yuryev A."/>
            <person name="Kanbe M."/>
            <person name="Hou S."/>
            <person name="Young A.G."/>
            <person name="Aizawa S."/>
            <person name="Alam M."/>
        </authorList>
    </citation>
    <scope>NUCLEOTIDE SEQUENCE [LARGE SCALE GENOMIC DNA]</scope>
    <source>
        <strain evidence="12 13">Lewin</strain>
    </source>
</reference>
<dbReference type="Proteomes" id="UP000007519">
    <property type="component" value="Chromosome"/>
</dbReference>
<feature type="binding site" evidence="10">
    <location>
        <position position="298"/>
    </location>
    <ligand>
        <name>L-histidine</name>
        <dbReference type="ChEBI" id="CHEBI:57595"/>
    </ligand>
</feature>
<dbReference type="SUPFAM" id="SSF55681">
    <property type="entry name" value="Class II aaRS and biotin synthetases"/>
    <property type="match status" value="1"/>
</dbReference>
<dbReference type="InterPro" id="IPR004516">
    <property type="entry name" value="HisRS/HisZ"/>
</dbReference>
<evidence type="ECO:0000256" key="1">
    <source>
        <dbReference type="ARBA" id="ARBA00008226"/>
    </source>
</evidence>
<keyword evidence="5 9" id="KW-0067">ATP-binding</keyword>
<dbReference type="AlphaFoldDB" id="H6L4R7"/>
<dbReference type="PROSITE" id="PS50862">
    <property type="entry name" value="AA_TRNA_LIGASE_II"/>
    <property type="match status" value="1"/>
</dbReference>
<dbReference type="SUPFAM" id="SSF52954">
    <property type="entry name" value="Class II aaRS ABD-related"/>
    <property type="match status" value="1"/>
</dbReference>
<feature type="binding site" evidence="10">
    <location>
        <position position="140"/>
    </location>
    <ligand>
        <name>L-histidine</name>
        <dbReference type="ChEBI" id="CHEBI:57595"/>
    </ligand>
</feature>
<dbReference type="GO" id="GO:0005737">
    <property type="term" value="C:cytoplasm"/>
    <property type="evidence" value="ECO:0007669"/>
    <property type="project" value="UniProtKB-SubCell"/>
</dbReference>
<dbReference type="GO" id="GO:0006427">
    <property type="term" value="P:histidyl-tRNA aminoacylation"/>
    <property type="evidence" value="ECO:0007669"/>
    <property type="project" value="UniProtKB-UniRule"/>
</dbReference>
<dbReference type="PANTHER" id="PTHR11476">
    <property type="entry name" value="HISTIDYL-TRNA SYNTHETASE"/>
    <property type="match status" value="1"/>
</dbReference>
<evidence type="ECO:0000259" key="11">
    <source>
        <dbReference type="PROSITE" id="PS50862"/>
    </source>
</evidence>
<evidence type="ECO:0000256" key="9">
    <source>
        <dbReference type="HAMAP-Rule" id="MF_00127"/>
    </source>
</evidence>
<comment type="subcellular location">
    <subcellularLocation>
        <location evidence="9">Cytoplasm</location>
    </subcellularLocation>
</comment>
<evidence type="ECO:0000256" key="3">
    <source>
        <dbReference type="ARBA" id="ARBA00022598"/>
    </source>
</evidence>
<keyword evidence="3 9" id="KW-0436">Ligase</keyword>
<dbReference type="InterPro" id="IPR045864">
    <property type="entry name" value="aa-tRNA-synth_II/BPL/LPL"/>
</dbReference>
<dbReference type="InterPro" id="IPR015807">
    <property type="entry name" value="His-tRNA-ligase"/>
</dbReference>
<dbReference type="KEGG" id="sgn:SGRA_2363"/>
<evidence type="ECO:0000256" key="5">
    <source>
        <dbReference type="ARBA" id="ARBA00022840"/>
    </source>
</evidence>
<keyword evidence="13" id="KW-1185">Reference proteome</keyword>
<evidence type="ECO:0000256" key="6">
    <source>
        <dbReference type="ARBA" id="ARBA00022917"/>
    </source>
</evidence>
<dbReference type="HAMAP" id="MF_00127">
    <property type="entry name" value="His_tRNA_synth"/>
    <property type="match status" value="1"/>
</dbReference>
<gene>
    <name evidence="9 12" type="primary">hisS</name>
    <name evidence="12" type="ordered locus">SGRA_2363</name>
</gene>
<dbReference type="HOGENOM" id="CLU_025113_3_0_10"/>